<dbReference type="RefSeq" id="WP_233677622.1">
    <property type="nucleotide sequence ID" value="NZ_JAJUOS010000012.1"/>
</dbReference>
<evidence type="ECO:0000259" key="2">
    <source>
        <dbReference type="Pfam" id="PF11412"/>
    </source>
</evidence>
<feature type="domain" description="Thiol:disulfide interchange protein DsbD N-terminal" evidence="2">
    <location>
        <begin position="40"/>
        <end position="144"/>
    </location>
</feature>
<dbReference type="InterPro" id="IPR028250">
    <property type="entry name" value="DsbDN"/>
</dbReference>
<protein>
    <recommendedName>
        <fullName evidence="2">Thiol:disulfide interchange protein DsbD N-terminal domain-containing protein</fullName>
    </recommendedName>
</protein>
<dbReference type="Pfam" id="PF11412">
    <property type="entry name" value="DsbD_N"/>
    <property type="match status" value="1"/>
</dbReference>
<proteinExistence type="predicted"/>
<feature type="chain" id="PRO_5045247589" description="Thiol:disulfide interchange protein DsbD N-terminal domain-containing protein" evidence="1">
    <location>
        <begin position="20"/>
        <end position="262"/>
    </location>
</feature>
<feature type="signal peptide" evidence="1">
    <location>
        <begin position="1"/>
        <end position="19"/>
    </location>
</feature>
<organism evidence="3 4">
    <name type="scientific">Rhodobacter flavimaris</name>
    <dbReference type="NCBI Taxonomy" id="2907145"/>
    <lineage>
        <taxon>Bacteria</taxon>
        <taxon>Pseudomonadati</taxon>
        <taxon>Pseudomonadota</taxon>
        <taxon>Alphaproteobacteria</taxon>
        <taxon>Rhodobacterales</taxon>
        <taxon>Rhodobacter group</taxon>
        <taxon>Rhodobacter</taxon>
    </lineage>
</organism>
<evidence type="ECO:0000256" key="1">
    <source>
        <dbReference type="SAM" id="SignalP"/>
    </source>
</evidence>
<comment type="caution">
    <text evidence="3">The sequence shown here is derived from an EMBL/GenBank/DDBJ whole genome shotgun (WGS) entry which is preliminary data.</text>
</comment>
<dbReference type="EMBL" id="JAJUOS010000012">
    <property type="protein sequence ID" value="MCE5974680.1"/>
    <property type="molecule type" value="Genomic_DNA"/>
</dbReference>
<name>A0ABS8YZJ1_9RHOB</name>
<keyword evidence="1" id="KW-0732">Signal</keyword>
<reference evidence="3 4" key="1">
    <citation type="submission" date="2021-12" db="EMBL/GenBank/DDBJ databases">
        <title>Sinirhodobacter sp. WL0062 is a bacterium isolated from seawater.</title>
        <authorList>
            <person name="Wang L."/>
            <person name="He W."/>
            <person name="Zhang D.-F."/>
        </authorList>
    </citation>
    <scope>NUCLEOTIDE SEQUENCE [LARGE SCALE GENOMIC DNA]</scope>
    <source>
        <strain evidence="3 4">WL0062</strain>
    </source>
</reference>
<dbReference type="Proteomes" id="UP001521181">
    <property type="component" value="Unassembled WGS sequence"/>
</dbReference>
<gene>
    <name evidence="3" type="ORF">LZA78_14420</name>
</gene>
<evidence type="ECO:0000313" key="4">
    <source>
        <dbReference type="Proteomes" id="UP001521181"/>
    </source>
</evidence>
<accession>A0ABS8YZJ1</accession>
<sequence>MTRLAALPLCLMIAAPALAQEAPLPPGMEVIEVIDGWQTPSGERIAALRIALDQGWKTYWRSPGDAGIPPSFNFTDSRNVAAVEMHWPAPEVFDQNGLRSVGYHDELILPLEITPADPSQPVALSADLELGICHDVCVPVSLEVSKDLQGPGAPNETIRAAMTAQPRPIEGGARCTVEPIADGMRVTARIDLPADQARDAFLELRSTPMWVSDAVAQRDGDTLIAMAEFVPENAKPFALDQNDLRITVLSERGALEINGCPN</sequence>
<evidence type="ECO:0000313" key="3">
    <source>
        <dbReference type="EMBL" id="MCE5974680.1"/>
    </source>
</evidence>
<keyword evidence="4" id="KW-1185">Reference proteome</keyword>